<dbReference type="OrthoDB" id="259184at2759"/>
<protein>
    <submittedName>
        <fullName evidence="3">Unspecified product</fullName>
    </submittedName>
</protein>
<dbReference type="EMBL" id="LGTL01000004">
    <property type="protein sequence ID" value="KPA83250.1"/>
    <property type="molecule type" value="Genomic_DNA"/>
</dbReference>
<keyword evidence="4" id="KW-1185">Reference proteome</keyword>
<name>A0A0M9G628_LEPPY</name>
<dbReference type="Proteomes" id="UP000037923">
    <property type="component" value="Unassembled WGS sequence"/>
</dbReference>
<organism evidence="3 4">
    <name type="scientific">Leptomonas pyrrhocoris</name>
    <name type="common">Firebug parasite</name>
    <dbReference type="NCBI Taxonomy" id="157538"/>
    <lineage>
        <taxon>Eukaryota</taxon>
        <taxon>Discoba</taxon>
        <taxon>Euglenozoa</taxon>
        <taxon>Kinetoplastea</taxon>
        <taxon>Metakinetoplastina</taxon>
        <taxon>Trypanosomatida</taxon>
        <taxon>Trypanosomatidae</taxon>
        <taxon>Leishmaniinae</taxon>
        <taxon>Leptomonas</taxon>
    </lineage>
</organism>
<reference evidence="3 4" key="1">
    <citation type="submission" date="2015-07" db="EMBL/GenBank/DDBJ databases">
        <title>High-quality genome of monoxenous trypanosomatid Leptomonas pyrrhocoris.</title>
        <authorList>
            <person name="Flegontov P."/>
            <person name="Butenko A."/>
            <person name="Firsov S."/>
            <person name="Vlcek C."/>
            <person name="Logacheva M.D."/>
            <person name="Field M."/>
            <person name="Filatov D."/>
            <person name="Flegontova O."/>
            <person name="Gerasimov E."/>
            <person name="Jackson A.P."/>
            <person name="Kelly S."/>
            <person name="Opperdoes F."/>
            <person name="O'Reilly A."/>
            <person name="Votypka J."/>
            <person name="Yurchenko V."/>
            <person name="Lukes J."/>
        </authorList>
    </citation>
    <scope>NUCLEOTIDE SEQUENCE [LARGE SCALE GENOMIC DNA]</scope>
    <source>
        <strain evidence="3">H10</strain>
    </source>
</reference>
<dbReference type="Pfam" id="PF26165">
    <property type="entry name" value="RESC7"/>
    <property type="match status" value="1"/>
</dbReference>
<dbReference type="CDD" id="cd23679">
    <property type="entry name" value="RESC7"/>
    <property type="match status" value="1"/>
</dbReference>
<dbReference type="AlphaFoldDB" id="A0A0M9G628"/>
<gene>
    <name evidence="3" type="ORF">ABB37_02929</name>
</gene>
<comment type="caution">
    <text evidence="3">The sequence shown here is derived from an EMBL/GenBank/DDBJ whole genome shotgun (WGS) entry which is preliminary data.</text>
</comment>
<dbReference type="VEuPathDB" id="TriTrypDB:LpyrH10_04_4790"/>
<dbReference type="OMA" id="WENGMEG"/>
<proteinExistence type="predicted"/>
<feature type="region of interest" description="Disordered" evidence="1">
    <location>
        <begin position="186"/>
        <end position="205"/>
    </location>
</feature>
<feature type="region of interest" description="Disordered" evidence="1">
    <location>
        <begin position="146"/>
        <end position="168"/>
    </location>
</feature>
<dbReference type="RefSeq" id="XP_015661689.1">
    <property type="nucleotide sequence ID" value="XM_015800087.1"/>
</dbReference>
<accession>A0A0M9G628</accession>
<evidence type="ECO:0000259" key="2">
    <source>
        <dbReference type="Pfam" id="PF26165"/>
    </source>
</evidence>
<sequence length="221" mass="24313">MSLLRRGPRVFAGLPTPLPRFARSVTLTALQASWRCYFTPTVFCRAEVENGESGGAAAEPNANAEKSGKFDDIGQRLYSLQVFHRRLTTSVPHDNTVHQRTVRDAWNLLQSIPEEDADRLSTRNLAEIVHCYNYFSSYWENGMGGPARVSSSGADRTSAAPSSVEEHVSSDAAFDYPLIERMDIDDPTAVGGNGTTLPSAPPHDYVAPLKRSNPLDEILDF</sequence>
<feature type="domain" description="RNA-editing substrate-binding complex 7 protein" evidence="2">
    <location>
        <begin position="62"/>
        <end position="146"/>
    </location>
</feature>
<evidence type="ECO:0000313" key="4">
    <source>
        <dbReference type="Proteomes" id="UP000037923"/>
    </source>
</evidence>
<evidence type="ECO:0000313" key="3">
    <source>
        <dbReference type="EMBL" id="KPA83250.1"/>
    </source>
</evidence>
<feature type="compositionally biased region" description="Polar residues" evidence="1">
    <location>
        <begin position="149"/>
        <end position="161"/>
    </location>
</feature>
<dbReference type="InterPro" id="IPR058774">
    <property type="entry name" value="RESC7"/>
</dbReference>
<evidence type="ECO:0000256" key="1">
    <source>
        <dbReference type="SAM" id="MobiDB-lite"/>
    </source>
</evidence>
<dbReference type="GeneID" id="26903220"/>